<keyword evidence="4 8" id="KW-0560">Oxidoreductase</keyword>
<dbReference type="Proteomes" id="UP000595140">
    <property type="component" value="Unassembled WGS sequence"/>
</dbReference>
<evidence type="ECO:0000256" key="4">
    <source>
        <dbReference type="ARBA" id="ARBA00023002"/>
    </source>
</evidence>
<feature type="domain" description="Copper amine oxidase N3-terminal" evidence="10">
    <location>
        <begin position="18"/>
        <end position="70"/>
    </location>
</feature>
<dbReference type="OrthoDB" id="5379943at2759"/>
<dbReference type="GO" id="GO:0008131">
    <property type="term" value="F:primary methylamine oxidase activity"/>
    <property type="evidence" value="ECO:0007669"/>
    <property type="project" value="InterPro"/>
</dbReference>
<dbReference type="InterPro" id="IPR016182">
    <property type="entry name" value="Cu_amine_oxidase_N-reg"/>
</dbReference>
<dbReference type="EMBL" id="OOIL02006718">
    <property type="protein sequence ID" value="VFR00836.1"/>
    <property type="molecule type" value="Genomic_DNA"/>
</dbReference>
<dbReference type="InterPro" id="IPR015802">
    <property type="entry name" value="Cu_amine_oxidase_N3"/>
</dbReference>
<evidence type="ECO:0000256" key="3">
    <source>
        <dbReference type="ARBA" id="ARBA00022772"/>
    </source>
</evidence>
<dbReference type="Gene3D" id="3.10.450.40">
    <property type="match status" value="1"/>
</dbReference>
<dbReference type="Pfam" id="PF01179">
    <property type="entry name" value="Cu_amine_oxid"/>
    <property type="match status" value="1"/>
</dbReference>
<keyword evidence="3 6" id="KW-0801">TPQ</keyword>
<dbReference type="InterPro" id="IPR049947">
    <property type="entry name" value="Cu_Am_Ox_Cu-bd"/>
</dbReference>
<accession>A0A484NHG9</accession>
<dbReference type="AlphaFoldDB" id="A0A484NHG9"/>
<dbReference type="EC" id="1.4.3.-" evidence="8"/>
<dbReference type="SUPFAM" id="SSF54416">
    <property type="entry name" value="Amine oxidase N-terminal region"/>
    <property type="match status" value="1"/>
</dbReference>
<evidence type="ECO:0000256" key="5">
    <source>
        <dbReference type="ARBA" id="ARBA00023008"/>
    </source>
</evidence>
<dbReference type="InterPro" id="IPR015798">
    <property type="entry name" value="Cu_amine_oxidase_C"/>
</dbReference>
<dbReference type="PANTHER" id="PTHR10638">
    <property type="entry name" value="COPPER AMINE OXIDASE"/>
    <property type="match status" value="1"/>
</dbReference>
<comment type="cofactor">
    <cofactor evidence="8">
        <name>Cu cation</name>
        <dbReference type="ChEBI" id="CHEBI:23378"/>
    </cofactor>
    <text evidence="8">Contains 1 topaquinone per subunit.</text>
</comment>
<keyword evidence="2 8" id="KW-0479">Metal-binding</keyword>
<dbReference type="GO" id="GO:0048038">
    <property type="term" value="F:quinone binding"/>
    <property type="evidence" value="ECO:0007669"/>
    <property type="project" value="InterPro"/>
</dbReference>
<reference evidence="11 12" key="1">
    <citation type="submission" date="2018-04" db="EMBL/GenBank/DDBJ databases">
        <authorList>
            <person name="Vogel A."/>
        </authorList>
    </citation>
    <scope>NUCLEOTIDE SEQUENCE [LARGE SCALE GENOMIC DNA]</scope>
</reference>
<dbReference type="InterPro" id="IPR036460">
    <property type="entry name" value="Cu_amine_oxidase_C_sf"/>
</dbReference>
<keyword evidence="5 8" id="KW-0186">Copper</keyword>
<gene>
    <name evidence="11" type="ORF">CCAM_LOCUS42611</name>
</gene>
<feature type="modified residue" description="2',4',5'-topaquinone" evidence="7">
    <location>
        <position position="263"/>
    </location>
</feature>
<protein>
    <recommendedName>
        <fullName evidence="8">Amine oxidase</fullName>
        <ecNumber evidence="8">1.4.3.-</ecNumber>
    </recommendedName>
</protein>
<proteinExistence type="inferred from homology"/>
<evidence type="ECO:0000259" key="10">
    <source>
        <dbReference type="Pfam" id="PF02728"/>
    </source>
</evidence>
<organism evidence="11 12">
    <name type="scientific">Cuscuta campestris</name>
    <dbReference type="NCBI Taxonomy" id="132261"/>
    <lineage>
        <taxon>Eukaryota</taxon>
        <taxon>Viridiplantae</taxon>
        <taxon>Streptophyta</taxon>
        <taxon>Embryophyta</taxon>
        <taxon>Tracheophyta</taxon>
        <taxon>Spermatophyta</taxon>
        <taxon>Magnoliopsida</taxon>
        <taxon>eudicotyledons</taxon>
        <taxon>Gunneridae</taxon>
        <taxon>Pentapetalae</taxon>
        <taxon>asterids</taxon>
        <taxon>lamiids</taxon>
        <taxon>Solanales</taxon>
        <taxon>Convolvulaceae</taxon>
        <taxon>Cuscuteae</taxon>
        <taxon>Cuscuta</taxon>
        <taxon>Cuscuta subgen. Grammica</taxon>
        <taxon>Cuscuta sect. Cleistogrammica</taxon>
    </lineage>
</organism>
<sequence length="515" mass="58450">MDSNQQPQFELRLFQYEGWYGEAKNKRVLRVSCYYSGGEPIIFSLTTRIAGITSLVDVDAMRVVEYVDRGKLPMMNATFDDTQARRTATTAPFNRNKSSNIHLNGNVVKWRNWEFHAAFNARAGIVISTASISDPTEQQRLRRVLYRGFVSETFVPYMDPTPEEYFKTYMDVGDFGFGTSAISLIPSFDCPADAVYIDGHMAGADGQALLSSNVICVFQRHTTGQASWRHTDLSPNGRQWNLVTYGQEEVSLVVRMVATVGNYDYILDWEFKESGSINIGVSLSGVLQMKVVPYPTSHVMQEDVYGTFVAENAVASNHDHFVTYYLDLDVDGASNSFVKSKLKTQRVKNLHGSPRKSYWRVIRETVKNESDAKVRLGSEPGEMLIVNPNKKTLLGNHVGYKLVAGPSAYSLLSEDDYPQMRAAYTKYQVWVTRYNKSEKWAAGFYTTQSHGDDGLAIWSQRNRQIENRDIVLWYTLGFHHVPVQEDFPVMPIVSVGFELRPANFFERNPLLLKQQ</sequence>
<name>A0A484NHG9_9ASTE</name>
<feature type="domain" description="Copper amine oxidase catalytic" evidence="9">
    <location>
        <begin position="101"/>
        <end position="510"/>
    </location>
</feature>
<evidence type="ECO:0000259" key="9">
    <source>
        <dbReference type="Pfam" id="PF01179"/>
    </source>
</evidence>
<evidence type="ECO:0000313" key="12">
    <source>
        <dbReference type="Proteomes" id="UP000595140"/>
    </source>
</evidence>
<evidence type="ECO:0000256" key="1">
    <source>
        <dbReference type="ARBA" id="ARBA00007983"/>
    </source>
</evidence>
<comment type="similarity">
    <text evidence="1 8">Belongs to the copper/topaquinone oxidase family.</text>
</comment>
<dbReference type="PROSITE" id="PS01165">
    <property type="entry name" value="COPPER_AMINE_OXID_2"/>
    <property type="match status" value="1"/>
</dbReference>
<comment type="PTM">
    <text evidence="7 8">Topaquinone (TPQ) is generated by copper-dependent autoxidation of a specific tyrosyl residue.</text>
</comment>
<evidence type="ECO:0000256" key="2">
    <source>
        <dbReference type="ARBA" id="ARBA00022723"/>
    </source>
</evidence>
<dbReference type="PROSITE" id="PS01164">
    <property type="entry name" value="COPPER_AMINE_OXID_1"/>
    <property type="match status" value="1"/>
</dbReference>
<dbReference type="InterPro" id="IPR049948">
    <property type="entry name" value="Cu_Am_ox_TPQ-bd"/>
</dbReference>
<evidence type="ECO:0000256" key="6">
    <source>
        <dbReference type="PIRSR" id="PIRSR600269-50"/>
    </source>
</evidence>
<dbReference type="PANTHER" id="PTHR10638:SF40">
    <property type="entry name" value="PRIMARY AMINE OXIDASE 1"/>
    <property type="match status" value="1"/>
</dbReference>
<dbReference type="Pfam" id="PF02728">
    <property type="entry name" value="Cu_amine_oxidN3"/>
    <property type="match status" value="1"/>
</dbReference>
<dbReference type="SUPFAM" id="SSF49998">
    <property type="entry name" value="Amine oxidase catalytic domain"/>
    <property type="match status" value="1"/>
</dbReference>
<evidence type="ECO:0000256" key="8">
    <source>
        <dbReference type="RuleBase" id="RU000672"/>
    </source>
</evidence>
<evidence type="ECO:0000256" key="7">
    <source>
        <dbReference type="PIRSR" id="PIRSR600269-51"/>
    </source>
</evidence>
<dbReference type="GO" id="GO:0005507">
    <property type="term" value="F:copper ion binding"/>
    <property type="evidence" value="ECO:0007669"/>
    <property type="project" value="InterPro"/>
</dbReference>
<dbReference type="InterPro" id="IPR000269">
    <property type="entry name" value="Cu_amine_oxidase"/>
</dbReference>
<feature type="active site" description="Proton acceptor" evidence="6">
    <location>
        <position position="171"/>
    </location>
</feature>
<evidence type="ECO:0000313" key="11">
    <source>
        <dbReference type="EMBL" id="VFR00836.1"/>
    </source>
</evidence>
<dbReference type="Gene3D" id="2.70.98.20">
    <property type="entry name" value="Copper amine oxidase, catalytic domain"/>
    <property type="match status" value="1"/>
</dbReference>
<feature type="active site" description="Schiff-base intermediate with substrate; via topaquinone" evidence="6">
    <location>
        <position position="263"/>
    </location>
</feature>
<dbReference type="GO" id="GO:0009308">
    <property type="term" value="P:amine metabolic process"/>
    <property type="evidence" value="ECO:0007669"/>
    <property type="project" value="UniProtKB-UniRule"/>
</dbReference>
<keyword evidence="12" id="KW-1185">Reference proteome</keyword>